<gene>
    <name evidence="11" type="ORF">CYJ47_02950</name>
</gene>
<dbReference type="RefSeq" id="WP_257877956.1">
    <property type="nucleotide sequence ID" value="NZ_CP136958.1"/>
</dbReference>
<protein>
    <recommendedName>
        <fullName evidence="9">Transport permease protein</fullName>
    </recommendedName>
</protein>
<dbReference type="EMBL" id="CP136958">
    <property type="protein sequence ID" value="WOT02748.1"/>
    <property type="molecule type" value="Genomic_DNA"/>
</dbReference>
<keyword evidence="4 9" id="KW-1003">Cell membrane</keyword>
<keyword evidence="5" id="KW-0997">Cell inner membrane</keyword>
<reference evidence="11" key="2">
    <citation type="submission" date="2023-10" db="EMBL/GenBank/DDBJ databases">
        <authorList>
            <person name="Choi B."/>
        </authorList>
    </citation>
    <scope>NUCLEOTIDE SEQUENCE</scope>
    <source>
        <strain evidence="11">UMB0763</strain>
    </source>
</reference>
<evidence type="ECO:0000259" key="10">
    <source>
        <dbReference type="PROSITE" id="PS51012"/>
    </source>
</evidence>
<evidence type="ECO:0000256" key="8">
    <source>
        <dbReference type="ARBA" id="ARBA00023136"/>
    </source>
</evidence>
<dbReference type="AlphaFoldDB" id="A0AAF1BSH0"/>
<evidence type="ECO:0000256" key="4">
    <source>
        <dbReference type="ARBA" id="ARBA00022475"/>
    </source>
</evidence>
<dbReference type="GO" id="GO:0005886">
    <property type="term" value="C:plasma membrane"/>
    <property type="evidence" value="ECO:0007669"/>
    <property type="project" value="UniProtKB-SubCell"/>
</dbReference>
<keyword evidence="8 9" id="KW-0472">Membrane</keyword>
<evidence type="ECO:0000256" key="3">
    <source>
        <dbReference type="ARBA" id="ARBA00022448"/>
    </source>
</evidence>
<keyword evidence="3 9" id="KW-0813">Transport</keyword>
<dbReference type="PANTHER" id="PTHR30413:SF8">
    <property type="entry name" value="TRANSPORT PERMEASE PROTEIN"/>
    <property type="match status" value="1"/>
</dbReference>
<reference evidence="11" key="1">
    <citation type="submission" date="2017-12" db="EMBL/GenBank/DDBJ databases">
        <authorList>
            <person name="Thomas-White K."/>
            <person name="Wolfe A.J."/>
        </authorList>
    </citation>
    <scope>NUCLEOTIDE SEQUENCE</scope>
    <source>
        <strain evidence="11">UMB0763</strain>
    </source>
</reference>
<evidence type="ECO:0000313" key="12">
    <source>
        <dbReference type="Proteomes" id="UP000234560"/>
    </source>
</evidence>
<feature type="transmembrane region" description="Helical" evidence="9">
    <location>
        <begin position="162"/>
        <end position="186"/>
    </location>
</feature>
<evidence type="ECO:0000256" key="6">
    <source>
        <dbReference type="ARBA" id="ARBA00022692"/>
    </source>
</evidence>
<evidence type="ECO:0000256" key="2">
    <source>
        <dbReference type="ARBA" id="ARBA00007783"/>
    </source>
</evidence>
<feature type="transmembrane region" description="Helical" evidence="9">
    <location>
        <begin position="56"/>
        <end position="77"/>
    </location>
</feature>
<sequence length="285" mass="32082">MANCDLLVDDEKLKPVNARPALLDYVRSLVSRWDFIWAEAKGRSSSRNQDLFLGRLWNVLSPLLNAAMYGVIFGLLLNTSHGIDNFVGYLVIGIIYFNFASQGLTTAGTLIRSSKNLINSFKFPTASVVLSTGLRQSIENAEPALVAVVFAVLFQLDKGISWTVILVAPIYFLMHVFSTGVMFFVARATAFIPDLKSIIFLVHRAWFYISGVFFSISRFVKDPSLQRILEFNPAYQFLAGVRECVLAGEVPSLKYWVFIVVVSFSVFVLGLIFFWQAEDRYVRAK</sequence>
<organism evidence="11 12">
    <name type="scientific">Corynebacterium pyruviciproducens</name>
    <dbReference type="NCBI Taxonomy" id="598660"/>
    <lineage>
        <taxon>Bacteria</taxon>
        <taxon>Bacillati</taxon>
        <taxon>Actinomycetota</taxon>
        <taxon>Actinomycetes</taxon>
        <taxon>Mycobacteriales</taxon>
        <taxon>Corynebacteriaceae</taxon>
        <taxon>Corynebacterium</taxon>
    </lineage>
</organism>
<comment type="similarity">
    <text evidence="2 9">Belongs to the ABC-2 integral membrane protein family.</text>
</comment>
<dbReference type="GO" id="GO:0140359">
    <property type="term" value="F:ABC-type transporter activity"/>
    <property type="evidence" value="ECO:0007669"/>
    <property type="project" value="InterPro"/>
</dbReference>
<keyword evidence="7 9" id="KW-1133">Transmembrane helix</keyword>
<comment type="caution">
    <text evidence="9">Lacks conserved residue(s) required for the propagation of feature annotation.</text>
</comment>
<evidence type="ECO:0000256" key="1">
    <source>
        <dbReference type="ARBA" id="ARBA00004429"/>
    </source>
</evidence>
<dbReference type="PROSITE" id="PS51012">
    <property type="entry name" value="ABC_TM2"/>
    <property type="match status" value="1"/>
</dbReference>
<feature type="transmembrane region" description="Helical" evidence="9">
    <location>
        <begin position="198"/>
        <end position="220"/>
    </location>
</feature>
<dbReference type="InterPro" id="IPR013525">
    <property type="entry name" value="ABC2_TM"/>
</dbReference>
<name>A0AAF1BSH0_9CORY</name>
<comment type="subcellular location">
    <subcellularLocation>
        <location evidence="1">Cell inner membrane</location>
        <topology evidence="1">Multi-pass membrane protein</topology>
    </subcellularLocation>
    <subcellularLocation>
        <location evidence="9">Cell membrane</location>
        <topology evidence="9">Multi-pass membrane protein</topology>
    </subcellularLocation>
</comment>
<evidence type="ECO:0000256" key="9">
    <source>
        <dbReference type="RuleBase" id="RU361157"/>
    </source>
</evidence>
<evidence type="ECO:0000313" key="11">
    <source>
        <dbReference type="EMBL" id="WOT02748.1"/>
    </source>
</evidence>
<keyword evidence="6 9" id="KW-0812">Transmembrane</keyword>
<dbReference type="KEGG" id="cpyr:CYJ47_02950"/>
<accession>A0AAF1BSH0</accession>
<dbReference type="InterPro" id="IPR047817">
    <property type="entry name" value="ABC2_TM_bact-type"/>
</dbReference>
<proteinExistence type="inferred from homology"/>
<feature type="transmembrane region" description="Helical" evidence="9">
    <location>
        <begin position="89"/>
        <end position="111"/>
    </location>
</feature>
<dbReference type="Proteomes" id="UP000234560">
    <property type="component" value="Chromosome"/>
</dbReference>
<evidence type="ECO:0000256" key="7">
    <source>
        <dbReference type="ARBA" id="ARBA00022989"/>
    </source>
</evidence>
<feature type="transmembrane region" description="Helical" evidence="9">
    <location>
        <begin position="255"/>
        <end position="275"/>
    </location>
</feature>
<dbReference type="Pfam" id="PF01061">
    <property type="entry name" value="ABC2_membrane"/>
    <property type="match status" value="1"/>
</dbReference>
<feature type="domain" description="ABC transmembrane type-2" evidence="10">
    <location>
        <begin position="53"/>
        <end position="277"/>
    </location>
</feature>
<dbReference type="GO" id="GO:0015920">
    <property type="term" value="P:lipopolysaccharide transport"/>
    <property type="evidence" value="ECO:0007669"/>
    <property type="project" value="TreeGrafter"/>
</dbReference>
<evidence type="ECO:0000256" key="5">
    <source>
        <dbReference type="ARBA" id="ARBA00022519"/>
    </source>
</evidence>
<dbReference type="PANTHER" id="PTHR30413">
    <property type="entry name" value="INNER MEMBRANE TRANSPORT PERMEASE"/>
    <property type="match status" value="1"/>
</dbReference>